<dbReference type="Proteomes" id="UP001152484">
    <property type="component" value="Unassembled WGS sequence"/>
</dbReference>
<keyword evidence="7 10" id="KW-0408">Iron</keyword>
<comment type="cofactor">
    <cofactor evidence="1">
        <name>L-ascorbate</name>
        <dbReference type="ChEBI" id="CHEBI:38290"/>
    </cofactor>
</comment>
<comment type="catalytic activity">
    <reaction evidence="9">
        <text>(E)-4-coumaroyl-CoA + 2-oxoglutarate + O2 = (E)-2,4-dihydroxycinnamoyl-CoA + succinate + CO2</text>
        <dbReference type="Rhea" id="RHEA:57868"/>
        <dbReference type="ChEBI" id="CHEBI:15379"/>
        <dbReference type="ChEBI" id="CHEBI:16526"/>
        <dbReference type="ChEBI" id="CHEBI:16810"/>
        <dbReference type="ChEBI" id="CHEBI:30031"/>
        <dbReference type="ChEBI" id="CHEBI:85008"/>
        <dbReference type="ChEBI" id="CHEBI:142398"/>
        <dbReference type="EC" id="1.14.11.62"/>
    </reaction>
</comment>
<evidence type="ECO:0000256" key="10">
    <source>
        <dbReference type="RuleBase" id="RU003682"/>
    </source>
</evidence>
<evidence type="ECO:0000256" key="3">
    <source>
        <dbReference type="ARBA" id="ARBA00008056"/>
    </source>
</evidence>
<keyword evidence="5" id="KW-0223">Dioxygenase</keyword>
<dbReference type="OrthoDB" id="288590at2759"/>
<dbReference type="InterPro" id="IPR027443">
    <property type="entry name" value="IPNS-like_sf"/>
</dbReference>
<evidence type="ECO:0000313" key="13">
    <source>
        <dbReference type="Proteomes" id="UP001152484"/>
    </source>
</evidence>
<dbReference type="GO" id="GO:0102312">
    <property type="term" value="F:4-coumaroyl 2'-hydroxylase activity"/>
    <property type="evidence" value="ECO:0007669"/>
    <property type="project" value="UniProtKB-EC"/>
</dbReference>
<evidence type="ECO:0000256" key="9">
    <source>
        <dbReference type="ARBA" id="ARBA00049557"/>
    </source>
</evidence>
<dbReference type="AlphaFoldDB" id="A0A9P0ZD06"/>
<reference evidence="12" key="1">
    <citation type="submission" date="2022-07" db="EMBL/GenBank/DDBJ databases">
        <authorList>
            <person name="Macas J."/>
            <person name="Novak P."/>
            <person name="Neumann P."/>
        </authorList>
    </citation>
    <scope>NUCLEOTIDE SEQUENCE</scope>
</reference>
<dbReference type="PANTHER" id="PTHR10209">
    <property type="entry name" value="OXIDOREDUCTASE, 2OG-FE II OXYGENASE FAMILY PROTEIN"/>
    <property type="match status" value="1"/>
</dbReference>
<evidence type="ECO:0000256" key="4">
    <source>
        <dbReference type="ARBA" id="ARBA00022723"/>
    </source>
</evidence>
<keyword evidence="6 10" id="KW-0560">Oxidoreductase</keyword>
<evidence type="ECO:0000259" key="11">
    <source>
        <dbReference type="PROSITE" id="PS51471"/>
    </source>
</evidence>
<proteinExistence type="inferred from homology"/>
<dbReference type="PROSITE" id="PS51471">
    <property type="entry name" value="FE2OG_OXY"/>
    <property type="match status" value="1"/>
</dbReference>
<accession>A0A9P0ZD06</accession>
<dbReference type="FunFam" id="2.60.120.330:FF:000023">
    <property type="entry name" value="Feruloyl CoA ortho-hydroxylase 1"/>
    <property type="match status" value="1"/>
</dbReference>
<comment type="similarity">
    <text evidence="3 10">Belongs to the iron/ascorbate-dependent oxidoreductase family.</text>
</comment>
<dbReference type="Pfam" id="PF14226">
    <property type="entry name" value="DIOX_N"/>
    <property type="match status" value="1"/>
</dbReference>
<evidence type="ECO:0000256" key="8">
    <source>
        <dbReference type="ARBA" id="ARBA00048503"/>
    </source>
</evidence>
<comment type="pathway">
    <text evidence="2">Phenylpropanoid metabolism.</text>
</comment>
<dbReference type="InterPro" id="IPR005123">
    <property type="entry name" value="Oxoglu/Fe-dep_dioxygenase_dom"/>
</dbReference>
<dbReference type="Pfam" id="PF03171">
    <property type="entry name" value="2OG-FeII_Oxy"/>
    <property type="match status" value="1"/>
</dbReference>
<keyword evidence="13" id="KW-1185">Reference proteome</keyword>
<dbReference type="SUPFAM" id="SSF51197">
    <property type="entry name" value="Clavaminate synthase-like"/>
    <property type="match status" value="1"/>
</dbReference>
<dbReference type="InterPro" id="IPR026992">
    <property type="entry name" value="DIOX_N"/>
</dbReference>
<comment type="caution">
    <text evidence="12">The sequence shown here is derived from an EMBL/GenBank/DDBJ whole genome shotgun (WGS) entry which is preliminary data.</text>
</comment>
<evidence type="ECO:0000256" key="1">
    <source>
        <dbReference type="ARBA" id="ARBA00001961"/>
    </source>
</evidence>
<dbReference type="PANTHER" id="PTHR10209:SF243">
    <property type="entry name" value="FERULOYL COA ORTHO-HYDROXYLASE 1-RELATED"/>
    <property type="match status" value="1"/>
</dbReference>
<dbReference type="GO" id="GO:0046872">
    <property type="term" value="F:metal ion binding"/>
    <property type="evidence" value="ECO:0007669"/>
    <property type="project" value="UniProtKB-KW"/>
</dbReference>
<evidence type="ECO:0000313" key="12">
    <source>
        <dbReference type="EMBL" id="CAH9094576.1"/>
    </source>
</evidence>
<evidence type="ECO:0000256" key="5">
    <source>
        <dbReference type="ARBA" id="ARBA00022964"/>
    </source>
</evidence>
<feature type="domain" description="Fe2OG dioxygenase" evidence="11">
    <location>
        <begin position="208"/>
        <end position="314"/>
    </location>
</feature>
<keyword evidence="4 10" id="KW-0479">Metal-binding</keyword>
<dbReference type="Gene3D" id="2.60.120.330">
    <property type="entry name" value="B-lactam Antibiotic, Isopenicillin N Synthase, Chain"/>
    <property type="match status" value="1"/>
</dbReference>
<protein>
    <recommendedName>
        <fullName evidence="11">Fe2OG dioxygenase domain-containing protein</fullName>
    </recommendedName>
</protein>
<evidence type="ECO:0000256" key="2">
    <source>
        <dbReference type="ARBA" id="ARBA00004918"/>
    </source>
</evidence>
<dbReference type="EMBL" id="CAMAPE010000031">
    <property type="protein sequence ID" value="CAH9094576.1"/>
    <property type="molecule type" value="Genomic_DNA"/>
</dbReference>
<organism evidence="12 13">
    <name type="scientific">Cuscuta europaea</name>
    <name type="common">European dodder</name>
    <dbReference type="NCBI Taxonomy" id="41803"/>
    <lineage>
        <taxon>Eukaryota</taxon>
        <taxon>Viridiplantae</taxon>
        <taxon>Streptophyta</taxon>
        <taxon>Embryophyta</taxon>
        <taxon>Tracheophyta</taxon>
        <taxon>Spermatophyta</taxon>
        <taxon>Magnoliopsida</taxon>
        <taxon>eudicotyledons</taxon>
        <taxon>Gunneridae</taxon>
        <taxon>Pentapetalae</taxon>
        <taxon>asterids</taxon>
        <taxon>lamiids</taxon>
        <taxon>Solanales</taxon>
        <taxon>Convolvulaceae</taxon>
        <taxon>Cuscuteae</taxon>
        <taxon>Cuscuta</taxon>
        <taxon>Cuscuta subgen. Cuscuta</taxon>
    </lineage>
</organism>
<evidence type="ECO:0000256" key="6">
    <source>
        <dbReference type="ARBA" id="ARBA00023002"/>
    </source>
</evidence>
<comment type="catalytic activity">
    <reaction evidence="8">
        <text>(E)-feruloyl-CoA + 2-oxoglutarate + O2 = (E)-6-hydroxyferuloyl-CoA + succinate + CO2</text>
        <dbReference type="Rhea" id="RHEA:57856"/>
        <dbReference type="ChEBI" id="CHEBI:15379"/>
        <dbReference type="ChEBI" id="CHEBI:16526"/>
        <dbReference type="ChEBI" id="CHEBI:16810"/>
        <dbReference type="ChEBI" id="CHEBI:30031"/>
        <dbReference type="ChEBI" id="CHEBI:87305"/>
        <dbReference type="ChEBI" id="CHEBI:142390"/>
        <dbReference type="EC" id="1.14.11.61"/>
    </reaction>
</comment>
<evidence type="ECO:0000256" key="7">
    <source>
        <dbReference type="ARBA" id="ARBA00023004"/>
    </source>
</evidence>
<name>A0A9P0ZD06_CUSEU</name>
<dbReference type="GO" id="GO:0009805">
    <property type="term" value="P:coumarin biosynthetic process"/>
    <property type="evidence" value="ECO:0007669"/>
    <property type="project" value="UniProtKB-ARBA"/>
</dbReference>
<dbReference type="GO" id="GO:0002238">
    <property type="term" value="P:response to molecule of fungal origin"/>
    <property type="evidence" value="ECO:0007669"/>
    <property type="project" value="UniProtKB-ARBA"/>
</dbReference>
<sequence>MPAAPTTPVAAAALSDINDFVVKQGHGVKGLSELSLPTLPAQYVHPPEERLSSMEVLADDGIPVIDVANWEDPEAVARLICDAAEKRGFFQIVNHGIPLEVLEKAKAATYRFFGEPAEEKKKYSKDNSPTSNVRYSTSFLPQIEEALEWKDHLSMFYVSHDEAALYWPPSCRDDALEYLKSCEVVSKKLLEALMRGLINVNEIDDATTSLLMGSRRININYYPKCPNPDLTVGVGRHSDISTLTLLLQDDIGGLYVRKLENDAWSHVPPVKGALVINIGDALQIMSNGRYKSIEHRVMANETNDRISVPVFFNPRPTDVVGPLPELLAAGETPIYKPVLYSDYAKHFYRKAHKGKDTIAFARIAQ</sequence>
<gene>
    <name evidence="12" type="ORF">CEURO_LOCUS12810</name>
</gene>
<dbReference type="InterPro" id="IPR044861">
    <property type="entry name" value="IPNS-like_FE2OG_OXY"/>
</dbReference>